<evidence type="ECO:0000313" key="1">
    <source>
        <dbReference type="EMBL" id="PPF11933.1"/>
    </source>
</evidence>
<evidence type="ECO:0000313" key="4">
    <source>
        <dbReference type="Proteomes" id="UP000239698"/>
    </source>
</evidence>
<gene>
    <name evidence="1" type="ORF">C5C04_11385</name>
    <name evidence="2" type="ORF">C5C40_12800</name>
</gene>
<dbReference type="EMBL" id="PSUL01000029">
    <property type="protein sequence ID" value="PPF11933.1"/>
    <property type="molecule type" value="Genomic_DNA"/>
</dbReference>
<proteinExistence type="predicted"/>
<dbReference type="RefSeq" id="WP_097167846.1">
    <property type="nucleotide sequence ID" value="NZ_PSUJ01000035.1"/>
</dbReference>
<dbReference type="Proteomes" id="UP000239698">
    <property type="component" value="Unassembled WGS sequence"/>
</dbReference>
<sequence>MSAALTLVTALGDRVAIADLADLQQVARKLFGGYGDAVAPTLASIDAATTLQEAADELAHSTGAHLIVSPMRVLFVPSTPEAE</sequence>
<reference evidence="3 4" key="1">
    <citation type="submission" date="2018-02" db="EMBL/GenBank/DDBJ databases">
        <title>Bacteriophage NCPPB3778 and a type I-E CRISPR drive the evolution of the US Biological Select Agent, Rathayibacter toxicus.</title>
        <authorList>
            <person name="Davis E.W.II."/>
            <person name="Tabima J.F."/>
            <person name="Weisberg A.J."/>
            <person name="Lopes L.D."/>
            <person name="Wiseman M.S."/>
            <person name="Wiseman M.S."/>
            <person name="Pupko T."/>
            <person name="Belcher M.S."/>
            <person name="Sechler A.J."/>
            <person name="Tancos M.A."/>
            <person name="Schroeder B.K."/>
            <person name="Murray T.D."/>
            <person name="Luster D.G."/>
            <person name="Schneider W.L."/>
            <person name="Rogers E."/>
            <person name="Andreote F.D."/>
            <person name="Grunwald N.J."/>
            <person name="Putnam M.L."/>
            <person name="Chang J.H."/>
        </authorList>
    </citation>
    <scope>NUCLEOTIDE SEQUENCE [LARGE SCALE GENOMIC DNA]</scope>
    <source>
        <strain evidence="2 4">AY1D6</strain>
        <strain evidence="1 3">AY1I9</strain>
    </source>
</reference>
<evidence type="ECO:0000313" key="2">
    <source>
        <dbReference type="EMBL" id="PPH74608.1"/>
    </source>
</evidence>
<protein>
    <submittedName>
        <fullName evidence="1">Uncharacterized protein</fullName>
    </submittedName>
</protein>
<comment type="caution">
    <text evidence="1">The sequence shown here is derived from an EMBL/GenBank/DDBJ whole genome shotgun (WGS) entry which is preliminary data.</text>
</comment>
<accession>A0ABD6W6X4</accession>
<evidence type="ECO:0000313" key="3">
    <source>
        <dbReference type="Proteomes" id="UP000237881"/>
    </source>
</evidence>
<dbReference type="EMBL" id="PSVT01000034">
    <property type="protein sequence ID" value="PPH74608.1"/>
    <property type="molecule type" value="Genomic_DNA"/>
</dbReference>
<organism evidence="1 3">
    <name type="scientific">Rathayibacter rathayi</name>
    <name type="common">Corynebacterium rathayi</name>
    <dbReference type="NCBI Taxonomy" id="33887"/>
    <lineage>
        <taxon>Bacteria</taxon>
        <taxon>Bacillati</taxon>
        <taxon>Actinomycetota</taxon>
        <taxon>Actinomycetes</taxon>
        <taxon>Micrococcales</taxon>
        <taxon>Microbacteriaceae</taxon>
        <taxon>Rathayibacter</taxon>
    </lineage>
</organism>
<dbReference type="AlphaFoldDB" id="A0ABD6W6X4"/>
<dbReference type="Proteomes" id="UP000237881">
    <property type="component" value="Unassembled WGS sequence"/>
</dbReference>
<name>A0ABD6W6X4_RATRA</name>
<keyword evidence="4" id="KW-1185">Reference proteome</keyword>